<accession>A0A9X5I725</accession>
<dbReference type="FunFam" id="3.40.50.1170:FF:000001">
    <property type="entry name" value="L-asparaginase 2"/>
    <property type="match status" value="1"/>
</dbReference>
<evidence type="ECO:0000259" key="10">
    <source>
        <dbReference type="Pfam" id="PF00710"/>
    </source>
</evidence>
<dbReference type="InterPro" id="IPR020827">
    <property type="entry name" value="Asparaginase/glutaminase_AS1"/>
</dbReference>
<dbReference type="InterPro" id="IPR027474">
    <property type="entry name" value="L-asparaginase_N"/>
</dbReference>
<proteinExistence type="inferred from homology"/>
<dbReference type="InterPro" id="IPR037152">
    <property type="entry name" value="L-asparaginase_N_sf"/>
</dbReference>
<dbReference type="EC" id="3.5.1.1" evidence="2"/>
<dbReference type="InterPro" id="IPR027475">
    <property type="entry name" value="Asparaginase/glutaminase_AS2"/>
</dbReference>
<dbReference type="Pfam" id="PF00710">
    <property type="entry name" value="Asparaginase"/>
    <property type="match status" value="1"/>
</dbReference>
<evidence type="ECO:0000256" key="4">
    <source>
        <dbReference type="ARBA" id="ARBA00049366"/>
    </source>
</evidence>
<dbReference type="Gene3D" id="3.40.50.40">
    <property type="match status" value="1"/>
</dbReference>
<evidence type="ECO:0000256" key="1">
    <source>
        <dbReference type="ARBA" id="ARBA00010518"/>
    </source>
</evidence>
<dbReference type="RefSeq" id="WP_132867474.1">
    <property type="nucleotide sequence ID" value="NZ_JTJC03000008.1"/>
</dbReference>
<dbReference type="PRINTS" id="PR00139">
    <property type="entry name" value="ASNGLNASE"/>
</dbReference>
<evidence type="ECO:0000256" key="2">
    <source>
        <dbReference type="ARBA" id="ARBA00012920"/>
    </source>
</evidence>
<dbReference type="EMBL" id="JTJC03000008">
    <property type="protein sequence ID" value="NHC37349.1"/>
    <property type="molecule type" value="Genomic_DNA"/>
</dbReference>
<dbReference type="PANTHER" id="PTHR11707:SF28">
    <property type="entry name" value="60 KDA LYSOPHOSPHOLIPASE"/>
    <property type="match status" value="1"/>
</dbReference>
<dbReference type="InterPro" id="IPR036152">
    <property type="entry name" value="Asp/glu_Ase-like_sf"/>
</dbReference>
<dbReference type="PROSITE" id="PS00917">
    <property type="entry name" value="ASN_GLN_ASE_2"/>
    <property type="match status" value="1"/>
</dbReference>
<evidence type="ECO:0000256" key="6">
    <source>
        <dbReference type="PIRSR" id="PIRSR001220-2"/>
    </source>
</evidence>
<dbReference type="GO" id="GO:0006528">
    <property type="term" value="P:asparagine metabolic process"/>
    <property type="evidence" value="ECO:0007669"/>
    <property type="project" value="InterPro"/>
</dbReference>
<dbReference type="SUPFAM" id="SSF53774">
    <property type="entry name" value="Glutaminase/Asparaginase"/>
    <property type="match status" value="1"/>
</dbReference>
<sequence length="355" mass="37924">MQIECTSTKGDRLTDATCTNTTIQPQLPNVVIIATGGTIAGTGATSTTTVGYTAAKVGIDSLLNAVPEIKKVANVKGEQLFQIASQHITNDHWLKLAKRVNQLLASNDVDGIVITHGTDTLEETAYFLNLVVKSDKPVVLVGSMRPSTAISADGPLNLYNAVVVAGSKQAKGKGVLVCLNDEISSARDVSKTSTMLIETFQTPDLGYLGYIQAGVPHFYRQATRKHTTASEFDVSRLNSLPRVEILYGYANNSRVMLDAAVAAGAKGLVHAGTGNGSLFSEIEQGLIDAQKKGVEIVRSSRTGSGIVARNGEVNDDKLNFVVADNLNPQKARVLLMLALTKTNDPKTIQQAFYEY</sequence>
<feature type="domain" description="L-asparaginase N-terminal" evidence="10">
    <location>
        <begin position="29"/>
        <end position="222"/>
    </location>
</feature>
<dbReference type="InterPro" id="IPR006034">
    <property type="entry name" value="Asparaginase/glutaminase-like"/>
</dbReference>
<feature type="active site" description="O-isoaspartyl threonine intermediate" evidence="5">
    <location>
        <position position="38"/>
    </location>
</feature>
<dbReference type="Proteomes" id="UP000031532">
    <property type="component" value="Unassembled WGS sequence"/>
</dbReference>
<keyword evidence="13" id="KW-1185">Reference proteome</keyword>
<feature type="active site" evidence="7">
    <location>
        <position position="38"/>
    </location>
</feature>
<dbReference type="NCBIfam" id="TIGR00520">
    <property type="entry name" value="asnASE_II"/>
    <property type="match status" value="1"/>
</dbReference>
<dbReference type="PANTHER" id="PTHR11707">
    <property type="entry name" value="L-ASPARAGINASE"/>
    <property type="match status" value="1"/>
</dbReference>
<organism evidence="12 13">
    <name type="scientific">Scytonema millei VB511283</name>
    <dbReference type="NCBI Taxonomy" id="1245923"/>
    <lineage>
        <taxon>Bacteria</taxon>
        <taxon>Bacillati</taxon>
        <taxon>Cyanobacteriota</taxon>
        <taxon>Cyanophyceae</taxon>
        <taxon>Nostocales</taxon>
        <taxon>Scytonemataceae</taxon>
        <taxon>Scytonema</taxon>
    </lineage>
</organism>
<dbReference type="InterPro" id="IPR004550">
    <property type="entry name" value="AsnASE_II"/>
</dbReference>
<reference evidence="12 13" key="1">
    <citation type="journal article" date="2015" name="Genome Announc.">
        <title>Draft Genome Sequence of the Terrestrial Cyanobacterium Scytonema millei VB511283, Isolated from Eastern India.</title>
        <authorList>
            <person name="Sen D."/>
            <person name="Chandrababunaidu M.M."/>
            <person name="Singh D."/>
            <person name="Sanghi N."/>
            <person name="Ghorai A."/>
            <person name="Mishra G.P."/>
            <person name="Madduluri M."/>
            <person name="Adhikary S.P."/>
            <person name="Tripathy S."/>
        </authorList>
    </citation>
    <scope>NUCLEOTIDE SEQUENCE [LARGE SCALE GENOMIC DNA]</scope>
    <source>
        <strain evidence="12 13">VB511283</strain>
    </source>
</reference>
<comment type="caution">
    <text evidence="12">The sequence shown here is derived from an EMBL/GenBank/DDBJ whole genome shotgun (WGS) entry which is preliminary data.</text>
</comment>
<evidence type="ECO:0000313" key="13">
    <source>
        <dbReference type="Proteomes" id="UP000031532"/>
    </source>
</evidence>
<protein>
    <recommendedName>
        <fullName evidence="2">asparaginase</fullName>
        <ecNumber evidence="2">3.5.1.1</ecNumber>
    </recommendedName>
</protein>
<evidence type="ECO:0000256" key="7">
    <source>
        <dbReference type="PROSITE-ProRule" id="PRU10099"/>
    </source>
</evidence>
<dbReference type="PROSITE" id="PS51732">
    <property type="entry name" value="ASN_GLN_ASE_3"/>
    <property type="match status" value="1"/>
</dbReference>
<evidence type="ECO:0000313" key="12">
    <source>
        <dbReference type="EMBL" id="NHC37349.1"/>
    </source>
</evidence>
<evidence type="ECO:0000259" key="11">
    <source>
        <dbReference type="Pfam" id="PF17763"/>
    </source>
</evidence>
<dbReference type="AlphaFoldDB" id="A0A9X5I725"/>
<gene>
    <name evidence="12" type="ORF">QH73_0022365</name>
</gene>
<name>A0A9X5I725_9CYAN</name>
<evidence type="ECO:0000256" key="8">
    <source>
        <dbReference type="PROSITE-ProRule" id="PRU10100"/>
    </source>
</evidence>
<feature type="active site" evidence="8">
    <location>
        <position position="118"/>
    </location>
</feature>
<evidence type="ECO:0000256" key="3">
    <source>
        <dbReference type="ARBA" id="ARBA00022801"/>
    </source>
</evidence>
<feature type="binding site" evidence="6">
    <location>
        <begin position="118"/>
        <end position="119"/>
    </location>
    <ligand>
        <name>substrate</name>
    </ligand>
</feature>
<dbReference type="Gene3D" id="3.40.50.1170">
    <property type="entry name" value="L-asparaginase, N-terminal domain"/>
    <property type="match status" value="1"/>
</dbReference>
<dbReference type="PIRSF" id="PIRSF001220">
    <property type="entry name" value="L-ASNase_gatD"/>
    <property type="match status" value="1"/>
</dbReference>
<dbReference type="OrthoDB" id="9788068at2"/>
<dbReference type="GO" id="GO:0004067">
    <property type="term" value="F:asparaginase activity"/>
    <property type="evidence" value="ECO:0007669"/>
    <property type="project" value="UniProtKB-UniRule"/>
</dbReference>
<dbReference type="PROSITE" id="PS00144">
    <property type="entry name" value="ASN_GLN_ASE_1"/>
    <property type="match status" value="1"/>
</dbReference>
<keyword evidence="3 12" id="KW-0378">Hydrolase</keyword>
<comment type="catalytic activity">
    <reaction evidence="4">
        <text>L-asparagine + H2O = L-aspartate + NH4(+)</text>
        <dbReference type="Rhea" id="RHEA:21016"/>
        <dbReference type="ChEBI" id="CHEBI:15377"/>
        <dbReference type="ChEBI" id="CHEBI:28938"/>
        <dbReference type="ChEBI" id="CHEBI:29991"/>
        <dbReference type="ChEBI" id="CHEBI:58048"/>
        <dbReference type="EC" id="3.5.1.1"/>
    </reaction>
</comment>
<feature type="domain" description="Asparaginase/glutaminase C-terminal" evidence="11">
    <location>
        <begin position="242"/>
        <end position="352"/>
    </location>
</feature>
<dbReference type="SMART" id="SM00870">
    <property type="entry name" value="Asparaginase"/>
    <property type="match status" value="1"/>
</dbReference>
<dbReference type="PIRSF" id="PIRSF500176">
    <property type="entry name" value="L_ASNase"/>
    <property type="match status" value="1"/>
</dbReference>
<evidence type="ECO:0000256" key="9">
    <source>
        <dbReference type="RuleBase" id="RU004456"/>
    </source>
</evidence>
<dbReference type="InterPro" id="IPR027473">
    <property type="entry name" value="L-asparaginase_C"/>
</dbReference>
<evidence type="ECO:0000256" key="5">
    <source>
        <dbReference type="PIRSR" id="PIRSR001220-1"/>
    </source>
</evidence>
<dbReference type="InterPro" id="IPR040919">
    <property type="entry name" value="Asparaginase_C"/>
</dbReference>
<comment type="similarity">
    <text evidence="1 9">Belongs to the asparaginase 1 family.</text>
</comment>
<feature type="binding site" evidence="6">
    <location>
        <position position="85"/>
    </location>
    <ligand>
        <name>substrate</name>
    </ligand>
</feature>
<dbReference type="CDD" id="cd08964">
    <property type="entry name" value="L-asparaginase_II"/>
    <property type="match status" value="1"/>
</dbReference>
<dbReference type="Pfam" id="PF17763">
    <property type="entry name" value="Asparaginase_C"/>
    <property type="match status" value="1"/>
</dbReference>